<sequence length="275" mass="30049">MKSWSGITFTLWLLIIVTALPGCNSPDRPLTLTLTGSSTIAPLASEIGKRFERQHPEVRIDVQTGGSSRGIADAQSGLADIGMVSRALRPEENNLYGFTLARDGIAIITHKDNPVQQLTDQQIIEIYTGQITHWKEVGGQDAPITVINKAEGRSTLELFLQHFSLKSQDIAADVIIGDNEQGIKTVAGNPDAIGYVSIGTAEFDAQQGIPIKLLPLGSIPATIENVRKGNFPLSRPLNLVTRMPPEGWVKEFINFAQSSQVHDLIKEQYFVPLEK</sequence>
<dbReference type="Gene3D" id="3.40.190.10">
    <property type="entry name" value="Periplasmic binding protein-like II"/>
    <property type="match status" value="2"/>
</dbReference>
<dbReference type="InterPro" id="IPR050811">
    <property type="entry name" value="Phosphate_ABC_transporter"/>
</dbReference>
<feature type="domain" description="PBP" evidence="2">
    <location>
        <begin position="31"/>
        <end position="258"/>
    </location>
</feature>
<dbReference type="CDD" id="cd13653">
    <property type="entry name" value="PBP2_phosphate_like_1"/>
    <property type="match status" value="1"/>
</dbReference>
<dbReference type="Pfam" id="PF12849">
    <property type="entry name" value="PBP_like_2"/>
    <property type="match status" value="1"/>
</dbReference>
<dbReference type="InterPro" id="IPR024370">
    <property type="entry name" value="PBP_domain"/>
</dbReference>
<reference evidence="3 4" key="1">
    <citation type="submission" date="2019-03" db="EMBL/GenBank/DDBJ databases">
        <title>The genome sequence of Nitrosococcus wardiae strain D1FHST reveals the archetypal metabolic capacity of ammonia-oxidizing Gammaproteobacteria.</title>
        <authorList>
            <person name="Wang L."/>
            <person name="Lim C.K."/>
            <person name="Hanson T.E."/>
            <person name="Dang H."/>
            <person name="Klotz M.G."/>
        </authorList>
    </citation>
    <scope>NUCLEOTIDE SEQUENCE [LARGE SCALE GENOMIC DNA]</scope>
    <source>
        <strain evidence="3 4">D1FHS</strain>
    </source>
</reference>
<evidence type="ECO:0000259" key="2">
    <source>
        <dbReference type="Pfam" id="PF12849"/>
    </source>
</evidence>
<organism evidence="3 4">
    <name type="scientific">Nitrosococcus wardiae</name>
    <dbReference type="NCBI Taxonomy" id="1814290"/>
    <lineage>
        <taxon>Bacteria</taxon>
        <taxon>Pseudomonadati</taxon>
        <taxon>Pseudomonadota</taxon>
        <taxon>Gammaproteobacteria</taxon>
        <taxon>Chromatiales</taxon>
        <taxon>Chromatiaceae</taxon>
        <taxon>Nitrosococcus</taxon>
    </lineage>
</organism>
<dbReference type="AlphaFoldDB" id="A0A4P7C1G9"/>
<dbReference type="PANTHER" id="PTHR30570">
    <property type="entry name" value="PERIPLASMIC PHOSPHATE BINDING COMPONENT OF PHOSPHATE ABC TRANSPORTER"/>
    <property type="match status" value="1"/>
</dbReference>
<dbReference type="SUPFAM" id="SSF53850">
    <property type="entry name" value="Periplasmic binding protein-like II"/>
    <property type="match status" value="1"/>
</dbReference>
<dbReference type="PANTHER" id="PTHR30570:SF1">
    <property type="entry name" value="PHOSPHATE-BINDING PROTEIN PSTS"/>
    <property type="match status" value="1"/>
</dbReference>
<protein>
    <submittedName>
        <fullName evidence="3">Phosphate ABC transporter substrate-binding protein</fullName>
    </submittedName>
</protein>
<gene>
    <name evidence="3" type="ORF">E3U44_12875</name>
</gene>
<keyword evidence="1" id="KW-0732">Signal</keyword>
<evidence type="ECO:0000313" key="4">
    <source>
        <dbReference type="Proteomes" id="UP000294325"/>
    </source>
</evidence>
<dbReference type="EMBL" id="CP038033">
    <property type="protein sequence ID" value="QBQ55304.1"/>
    <property type="molecule type" value="Genomic_DNA"/>
</dbReference>
<evidence type="ECO:0000313" key="3">
    <source>
        <dbReference type="EMBL" id="QBQ55304.1"/>
    </source>
</evidence>
<name>A0A4P7C1G9_9GAMM</name>
<dbReference type="OrthoDB" id="9790048at2"/>
<dbReference type="KEGG" id="nwr:E3U44_12875"/>
<evidence type="ECO:0000256" key="1">
    <source>
        <dbReference type="ARBA" id="ARBA00022729"/>
    </source>
</evidence>
<dbReference type="RefSeq" id="WP_134358567.1">
    <property type="nucleotide sequence ID" value="NZ_CP038033.1"/>
</dbReference>
<dbReference type="Proteomes" id="UP000294325">
    <property type="component" value="Chromosome"/>
</dbReference>
<accession>A0A4P7C1G9</accession>
<keyword evidence="4" id="KW-1185">Reference proteome</keyword>
<proteinExistence type="predicted"/>